<dbReference type="InterPro" id="IPR008271">
    <property type="entry name" value="Ser/Thr_kinase_AS"/>
</dbReference>
<dbReference type="AlphaFoldDB" id="A0A2V1D1E5"/>
<dbReference type="GO" id="GO:0005634">
    <property type="term" value="C:nucleus"/>
    <property type="evidence" value="ECO:0007669"/>
    <property type="project" value="TreeGrafter"/>
</dbReference>
<dbReference type="EMBL" id="KZ805862">
    <property type="protein sequence ID" value="PVH91449.1"/>
    <property type="molecule type" value="Genomic_DNA"/>
</dbReference>
<dbReference type="OrthoDB" id="10252171at2759"/>
<proteinExistence type="predicted"/>
<evidence type="ECO:0000313" key="2">
    <source>
        <dbReference type="EMBL" id="PVH91449.1"/>
    </source>
</evidence>
<dbReference type="SUPFAM" id="SSF56112">
    <property type="entry name" value="Protein kinase-like (PK-like)"/>
    <property type="match status" value="1"/>
</dbReference>
<sequence length="319" mass="36484">MSRIPDLVRDSELQTEFRGAATIHSFLGIDDTGARFWRKEQWEWDLSLGRGGFGNVNLQRCVVGSINRENGLRAVKVIEKSVGPSQSLNYNRELEAIAKFSHDRYRRWFVKSYGWFQDPHSIFMTMEYCQYGDLQRFLRGQGRISTEEVQQLAFQMAEGLDQMHQNDFAHRDLKPGNILIKSMPPDQKWWIVLADFGISKRADENNGAISTIKGTSAFMAPELLGILEDQKPRIMADFKAADMWALGEMLFLMLTGESTFQDPMDLMRYCFGQRVFPSHRLPSTVTDHGHEIVGGLMAIAPHSRFTTTQCIQHPWVASV</sequence>
<dbReference type="Proteomes" id="UP000244855">
    <property type="component" value="Unassembled WGS sequence"/>
</dbReference>
<evidence type="ECO:0000259" key="1">
    <source>
        <dbReference type="PROSITE" id="PS50011"/>
    </source>
</evidence>
<keyword evidence="2" id="KW-0418">Kinase</keyword>
<dbReference type="SMART" id="SM00220">
    <property type="entry name" value="S_TKc"/>
    <property type="match status" value="1"/>
</dbReference>
<dbReference type="GO" id="GO:0044773">
    <property type="term" value="P:mitotic DNA damage checkpoint signaling"/>
    <property type="evidence" value="ECO:0007669"/>
    <property type="project" value="TreeGrafter"/>
</dbReference>
<reference evidence="2 3" key="1">
    <citation type="journal article" date="2018" name="Sci. Rep.">
        <title>Comparative genomics provides insights into the lifestyle and reveals functional heterogeneity of dark septate endophytic fungi.</title>
        <authorList>
            <person name="Knapp D.G."/>
            <person name="Nemeth J.B."/>
            <person name="Barry K."/>
            <person name="Hainaut M."/>
            <person name="Henrissat B."/>
            <person name="Johnson J."/>
            <person name="Kuo A."/>
            <person name="Lim J.H.P."/>
            <person name="Lipzen A."/>
            <person name="Nolan M."/>
            <person name="Ohm R.A."/>
            <person name="Tamas L."/>
            <person name="Grigoriev I.V."/>
            <person name="Spatafora J.W."/>
            <person name="Nagy L.G."/>
            <person name="Kovacs G.M."/>
        </authorList>
    </citation>
    <scope>NUCLEOTIDE SEQUENCE [LARGE SCALE GENOMIC DNA]</scope>
    <source>
        <strain evidence="2 3">DSE2036</strain>
    </source>
</reference>
<gene>
    <name evidence="2" type="ORF">DM02DRAFT_502595</name>
</gene>
<dbReference type="PROSITE" id="PS50011">
    <property type="entry name" value="PROTEIN_KINASE_DOM"/>
    <property type="match status" value="1"/>
</dbReference>
<dbReference type="PROSITE" id="PS00108">
    <property type="entry name" value="PROTEIN_KINASE_ST"/>
    <property type="match status" value="1"/>
</dbReference>
<dbReference type="GO" id="GO:0004674">
    <property type="term" value="F:protein serine/threonine kinase activity"/>
    <property type="evidence" value="ECO:0007669"/>
    <property type="project" value="TreeGrafter"/>
</dbReference>
<dbReference type="PANTHER" id="PTHR44167">
    <property type="entry name" value="OVARIAN-SPECIFIC SERINE/THREONINE-PROTEIN KINASE LOK-RELATED"/>
    <property type="match status" value="1"/>
</dbReference>
<dbReference type="GO" id="GO:0005737">
    <property type="term" value="C:cytoplasm"/>
    <property type="evidence" value="ECO:0007669"/>
    <property type="project" value="TreeGrafter"/>
</dbReference>
<protein>
    <submittedName>
        <fullName evidence="2">Kinase-like protein</fullName>
    </submittedName>
</protein>
<dbReference type="GO" id="GO:0005524">
    <property type="term" value="F:ATP binding"/>
    <property type="evidence" value="ECO:0007669"/>
    <property type="project" value="InterPro"/>
</dbReference>
<dbReference type="Pfam" id="PF00069">
    <property type="entry name" value="Pkinase"/>
    <property type="match status" value="1"/>
</dbReference>
<feature type="domain" description="Protein kinase" evidence="1">
    <location>
        <begin position="42"/>
        <end position="316"/>
    </location>
</feature>
<dbReference type="Gene3D" id="1.10.510.10">
    <property type="entry name" value="Transferase(Phosphotransferase) domain 1"/>
    <property type="match status" value="1"/>
</dbReference>
<dbReference type="PANTHER" id="PTHR44167:SF18">
    <property type="entry name" value="PROTEIN KINASE DOMAIN-CONTAINING PROTEIN"/>
    <property type="match status" value="1"/>
</dbReference>
<name>A0A2V1D1E5_9PLEO</name>
<dbReference type="STRING" id="97972.A0A2V1D1E5"/>
<dbReference type="InterPro" id="IPR011009">
    <property type="entry name" value="Kinase-like_dom_sf"/>
</dbReference>
<keyword evidence="3" id="KW-1185">Reference proteome</keyword>
<organism evidence="2 3">
    <name type="scientific">Periconia macrospinosa</name>
    <dbReference type="NCBI Taxonomy" id="97972"/>
    <lineage>
        <taxon>Eukaryota</taxon>
        <taxon>Fungi</taxon>
        <taxon>Dikarya</taxon>
        <taxon>Ascomycota</taxon>
        <taxon>Pezizomycotina</taxon>
        <taxon>Dothideomycetes</taxon>
        <taxon>Pleosporomycetidae</taxon>
        <taxon>Pleosporales</taxon>
        <taxon>Massarineae</taxon>
        <taxon>Periconiaceae</taxon>
        <taxon>Periconia</taxon>
    </lineage>
</organism>
<dbReference type="InterPro" id="IPR000719">
    <property type="entry name" value="Prot_kinase_dom"/>
</dbReference>
<evidence type="ECO:0000313" key="3">
    <source>
        <dbReference type="Proteomes" id="UP000244855"/>
    </source>
</evidence>
<dbReference type="CDD" id="cd14014">
    <property type="entry name" value="STKc_PknB_like"/>
    <property type="match status" value="1"/>
</dbReference>
<accession>A0A2V1D1E5</accession>
<keyword evidence="2" id="KW-0808">Transferase</keyword>
<feature type="non-terminal residue" evidence="2">
    <location>
        <position position="319"/>
    </location>
</feature>